<keyword evidence="5" id="KW-1185">Reference proteome</keyword>
<feature type="transmembrane region" description="Helical" evidence="2">
    <location>
        <begin position="462"/>
        <end position="481"/>
    </location>
</feature>
<reference evidence="3" key="1">
    <citation type="submission" date="2022-10" db="EMBL/GenBank/DDBJ databases">
        <authorList>
            <person name="Chen Y."/>
            <person name="Dougan E. K."/>
            <person name="Chan C."/>
            <person name="Rhodes N."/>
            <person name="Thang M."/>
        </authorList>
    </citation>
    <scope>NUCLEOTIDE SEQUENCE</scope>
</reference>
<feature type="region of interest" description="Disordered" evidence="1">
    <location>
        <begin position="835"/>
        <end position="856"/>
    </location>
</feature>
<evidence type="ECO:0000313" key="4">
    <source>
        <dbReference type="EMBL" id="CAL4805009.1"/>
    </source>
</evidence>
<evidence type="ECO:0000256" key="1">
    <source>
        <dbReference type="SAM" id="MobiDB-lite"/>
    </source>
</evidence>
<dbReference type="AlphaFoldDB" id="A0A9P1GMS6"/>
<name>A0A9P1GMS6_9DINO</name>
<feature type="transmembrane region" description="Helical" evidence="2">
    <location>
        <begin position="364"/>
        <end position="385"/>
    </location>
</feature>
<protein>
    <submittedName>
        <fullName evidence="4">Lipase ATG15 (Autophagy-related protei n 15)</fullName>
    </submittedName>
</protein>
<feature type="transmembrane region" description="Helical" evidence="2">
    <location>
        <begin position="428"/>
        <end position="450"/>
    </location>
</feature>
<gene>
    <name evidence="3" type="ORF">C1SCF055_LOCUS42321</name>
</gene>
<comment type="caution">
    <text evidence="3">The sequence shown here is derived from an EMBL/GenBank/DDBJ whole genome shotgun (WGS) entry which is preliminary data.</text>
</comment>
<feature type="transmembrane region" description="Helical" evidence="2">
    <location>
        <begin position="208"/>
        <end position="235"/>
    </location>
</feature>
<feature type="transmembrane region" description="Helical" evidence="2">
    <location>
        <begin position="183"/>
        <end position="202"/>
    </location>
</feature>
<feature type="transmembrane region" description="Helical" evidence="2">
    <location>
        <begin position="160"/>
        <end position="176"/>
    </location>
</feature>
<dbReference type="OrthoDB" id="484136at2759"/>
<dbReference type="InterPro" id="IPR029058">
    <property type="entry name" value="AB_hydrolase_fold"/>
</dbReference>
<dbReference type="Gene3D" id="1.10.287.70">
    <property type="match status" value="1"/>
</dbReference>
<dbReference type="SUPFAM" id="SSF81324">
    <property type="entry name" value="Voltage-gated potassium channels"/>
    <property type="match status" value="1"/>
</dbReference>
<evidence type="ECO:0000256" key="2">
    <source>
        <dbReference type="SAM" id="Phobius"/>
    </source>
</evidence>
<dbReference type="EMBL" id="CAMXCT020006651">
    <property type="protein sequence ID" value="CAL1171072.1"/>
    <property type="molecule type" value="Genomic_DNA"/>
</dbReference>
<feature type="compositionally biased region" description="Polar residues" evidence="1">
    <location>
        <begin position="835"/>
        <end position="850"/>
    </location>
</feature>
<feature type="transmembrane region" description="Helical" evidence="2">
    <location>
        <begin position="313"/>
        <end position="334"/>
    </location>
</feature>
<organism evidence="3">
    <name type="scientific">Cladocopium goreaui</name>
    <dbReference type="NCBI Taxonomy" id="2562237"/>
    <lineage>
        <taxon>Eukaryota</taxon>
        <taxon>Sar</taxon>
        <taxon>Alveolata</taxon>
        <taxon>Dinophyceae</taxon>
        <taxon>Suessiales</taxon>
        <taxon>Symbiodiniaceae</taxon>
        <taxon>Cladocopium</taxon>
    </lineage>
</organism>
<evidence type="ECO:0000313" key="3">
    <source>
        <dbReference type="EMBL" id="CAI4017697.1"/>
    </source>
</evidence>
<dbReference type="SUPFAM" id="SSF53474">
    <property type="entry name" value="alpha/beta-Hydrolases"/>
    <property type="match status" value="1"/>
</dbReference>
<dbReference type="Proteomes" id="UP001152797">
    <property type="component" value="Unassembled WGS sequence"/>
</dbReference>
<feature type="transmembrane region" description="Helical" evidence="2">
    <location>
        <begin position="247"/>
        <end position="269"/>
    </location>
</feature>
<evidence type="ECO:0000313" key="5">
    <source>
        <dbReference type="Proteomes" id="UP001152797"/>
    </source>
</evidence>
<feature type="region of interest" description="Disordered" evidence="1">
    <location>
        <begin position="892"/>
        <end position="944"/>
    </location>
</feature>
<keyword evidence="2" id="KW-0472">Membrane</keyword>
<accession>A0A9P1GMS6</accession>
<sequence>MARQWFKGKKVHYASVWEYLHHRHLRHHPEKLMYITGHSLGGGIANLLGAEFGLPSIAFSPPGVHSTAELLEIDPVRLQALALDVIPDGDPVVRTGNHGTVQLPIACADHWPRCHRIFNSVCELFDTCGDQAQPTPRVAPDQFWAGSLHIADLRKSFHKTYGFFFVVILFLALTLSSEEKSDYASALFLIFTTFFAGSWGHITPNFEVGRAVCSLTAMLGYMCPLVAAFFMFVCMSQDSLAFMAAKAFWLAYFCTALLANFTLAAGLSADCLAAEESWMSEKCDYGSQLYFAWMTFHLRAYGEVAPTGPGSNFISLVIVMFGSLCWVVPLFTVARKTLLDPGARLFSAGPEGTFRPWCCKAFKAVVLPYLICFGIIMLFAVLWAAMCSGGCYDAACIDCDFGNVFHVLLSAFHGATWGHLYPRWPFEQFLACVVASMGYLWRQVVLLLLLLQIDQHQIARKYAKALLVTYFLFAVLGNLIVSGLNTAAAEAEENWGYGNILYYTWMSYHGRAYGEYYPMGAAQEFLACVTTATGHLAWVVPLLLVVRSSVLSAVLSTVRPAEDAPGATAQVIVCAISKFHEDNLAFRHVHNSFECQMGSESTAKLFGGENPTEMDVQLAPVLSAVLQDAAGSNFGLSGSVAQMEEILLAETVGSGHQWNHSTTDLETAVTPIIPQQMWLSGLPDWEHFPHSRDVAIICLLGDKGEVKLAIHIHTCVLTVAEAVLRLLVLHKELAGQVEAPQAALADATAGQGLAPRMLQVLQANRSKLKAYTEEKQLGVDRSDYLMPQMRAIDRLQQQFSSLMPGHDAPEDRCECGAEFTADAKFCRLCGRRRQTTGTPRASLTAPSSARFSPRTEAPRDFTSMASQLHHLQAPSLSSSPPSARRQSLGYAGYARNEVTRPDRPVDPGLPDSQLPALRAGSPPAKPRRSIDGAGVATPRSEVSSVAAPWSGPEYRVRRVNVPAIPHWERQHLAKVGDGASSAMWDAVAAAATVKTSPRPAAVADGPVEPVAEVSPLWDAVAGVARNAQATPSTVGGDGVSDVG</sequence>
<keyword evidence="2" id="KW-0812">Transmembrane</keyword>
<keyword evidence="2" id="KW-1133">Transmembrane helix</keyword>
<dbReference type="EMBL" id="CAMXCT010006651">
    <property type="protein sequence ID" value="CAI4017697.1"/>
    <property type="molecule type" value="Genomic_DNA"/>
</dbReference>
<dbReference type="Gene3D" id="3.40.50.1820">
    <property type="entry name" value="alpha/beta hydrolase"/>
    <property type="match status" value="1"/>
</dbReference>
<reference evidence="4 5" key="2">
    <citation type="submission" date="2024-05" db="EMBL/GenBank/DDBJ databases">
        <authorList>
            <person name="Chen Y."/>
            <person name="Shah S."/>
            <person name="Dougan E. K."/>
            <person name="Thang M."/>
            <person name="Chan C."/>
        </authorList>
    </citation>
    <scope>NUCLEOTIDE SEQUENCE [LARGE SCALE GENOMIC DNA]</scope>
</reference>
<proteinExistence type="predicted"/>
<dbReference type="EMBL" id="CAMXCT030006651">
    <property type="protein sequence ID" value="CAL4805009.1"/>
    <property type="molecule type" value="Genomic_DNA"/>
</dbReference>